<proteinExistence type="predicted"/>
<protein>
    <recommendedName>
        <fullName evidence="3">Lipoprotein</fullName>
    </recommendedName>
</protein>
<evidence type="ECO:0000313" key="2">
    <source>
        <dbReference type="Proteomes" id="UP000248584"/>
    </source>
</evidence>
<comment type="caution">
    <text evidence="1">The sequence shown here is derived from an EMBL/GenBank/DDBJ whole genome shotgun (WGS) entry which is preliminary data.</text>
</comment>
<evidence type="ECO:0008006" key="3">
    <source>
        <dbReference type="Google" id="ProtNLM"/>
    </source>
</evidence>
<evidence type="ECO:0000313" key="1">
    <source>
        <dbReference type="EMBL" id="PZX36684.1"/>
    </source>
</evidence>
<dbReference type="Proteomes" id="UP000248584">
    <property type="component" value="Unassembled WGS sequence"/>
</dbReference>
<accession>A0ABX5PTT7</accession>
<dbReference type="PROSITE" id="PS51257">
    <property type="entry name" value="PROKAR_LIPOPROTEIN"/>
    <property type="match status" value="1"/>
</dbReference>
<keyword evidence="2" id="KW-1185">Reference proteome</keyword>
<dbReference type="EMBL" id="QKZR01000009">
    <property type="protein sequence ID" value="PZX36684.1"/>
    <property type="molecule type" value="Genomic_DNA"/>
</dbReference>
<gene>
    <name evidence="1" type="ORF">LX97_03441</name>
</gene>
<name>A0ABX5PTT7_9FLAO</name>
<reference evidence="1 2" key="1">
    <citation type="submission" date="2018-06" db="EMBL/GenBank/DDBJ databases">
        <title>Genomic Encyclopedia of Archaeal and Bacterial Type Strains, Phase II (KMG-II): from individual species to whole genera.</title>
        <authorList>
            <person name="Goeker M."/>
        </authorList>
    </citation>
    <scope>NUCLEOTIDE SEQUENCE [LARGE SCALE GENOMIC DNA]</scope>
    <source>
        <strain evidence="1 2">DSM 17205</strain>
    </source>
</reference>
<organism evidence="1 2">
    <name type="scientific">Nonlabens dokdonensis</name>
    <dbReference type="NCBI Taxonomy" id="328515"/>
    <lineage>
        <taxon>Bacteria</taxon>
        <taxon>Pseudomonadati</taxon>
        <taxon>Bacteroidota</taxon>
        <taxon>Flavobacteriia</taxon>
        <taxon>Flavobacteriales</taxon>
        <taxon>Flavobacteriaceae</taxon>
        <taxon>Nonlabens</taxon>
    </lineage>
</organism>
<sequence>MRKLVSNITFWALIVMTAIIYSCSEKQKIGKTAIAADAFKIVTPIDQVVTKNGIEIKFQSFDKKDFELLEFVVSGTYGTTVIKPQLDQDQLAIHIPEVISQHAGIIEWKLIAGETTLERGSFKLLPNIKQLKTVENYVGPRSIISNERDYTMLVSIPADSLDNMLPDQTVVQMSKQFKGDITTTTKKIQSGFAWQRIPAPLTTGRLITGSTLQQISSKELVVDIFPDIAVPFKITKSSNHNYADGNEIIILQTDQIKDSHGNIMTDGTLVTFFIKDDHDNSWQTTANTVNGYAFAKALHPQAPSTWTVKGVINGMVESPELNITFKSIIDKIPFSFSENKTVTIGPLTSYLGQLVPDGIPVQLKIDGSEIILKTHNGIATYTFDTKIIEPNTYDIQIKTLGLTTTKFIELK</sequence>
<dbReference type="RefSeq" id="WP_146250824.1">
    <property type="nucleotide sequence ID" value="NZ_QKZR01000009.1"/>
</dbReference>